<keyword evidence="2" id="KW-0902">Two-component regulatory system</keyword>
<keyword evidence="1 3" id="KW-0597">Phosphoprotein</keyword>
<dbReference type="OrthoDB" id="60033at2759"/>
<dbReference type="AlphaFoldDB" id="A0A3E2GYV8"/>
<evidence type="ECO:0000313" key="5">
    <source>
        <dbReference type="EMBL" id="RFU26340.1"/>
    </source>
</evidence>
<protein>
    <recommendedName>
        <fullName evidence="4">Response regulatory domain-containing protein</fullName>
    </recommendedName>
</protein>
<dbReference type="Proteomes" id="UP000258309">
    <property type="component" value="Unassembled WGS sequence"/>
</dbReference>
<evidence type="ECO:0000259" key="4">
    <source>
        <dbReference type="PROSITE" id="PS50110"/>
    </source>
</evidence>
<dbReference type="OMA" id="HAWNGQE"/>
<evidence type="ECO:0000256" key="1">
    <source>
        <dbReference type="ARBA" id="ARBA00022553"/>
    </source>
</evidence>
<dbReference type="EMBL" id="NCSJ02000268">
    <property type="protein sequence ID" value="RFU26340.1"/>
    <property type="molecule type" value="Genomic_DNA"/>
</dbReference>
<accession>A0A3E2GYV8</accession>
<name>A0A3E2GYV8_SCYLI</name>
<dbReference type="GO" id="GO:0000160">
    <property type="term" value="P:phosphorelay signal transduction system"/>
    <property type="evidence" value="ECO:0007669"/>
    <property type="project" value="UniProtKB-KW"/>
</dbReference>
<dbReference type="InterPro" id="IPR011006">
    <property type="entry name" value="CheY-like_superfamily"/>
</dbReference>
<dbReference type="SUPFAM" id="SSF52172">
    <property type="entry name" value="CheY-like"/>
    <property type="match status" value="1"/>
</dbReference>
<dbReference type="STRING" id="5539.A0A3E2GYV8"/>
<feature type="non-terminal residue" evidence="5">
    <location>
        <position position="171"/>
    </location>
</feature>
<comment type="caution">
    <text evidence="5">The sequence shown here is derived from an EMBL/GenBank/DDBJ whole genome shotgun (WGS) entry which is preliminary data.</text>
</comment>
<keyword evidence="6" id="KW-1185">Reference proteome</keyword>
<gene>
    <name evidence="5" type="ORF">B7463_g9999</name>
</gene>
<dbReference type="Pfam" id="PF00072">
    <property type="entry name" value="Response_reg"/>
    <property type="match status" value="1"/>
</dbReference>
<feature type="modified residue" description="4-aspartylphosphate" evidence="3">
    <location>
        <position position="62"/>
    </location>
</feature>
<dbReference type="PANTHER" id="PTHR45339">
    <property type="entry name" value="HYBRID SIGNAL TRANSDUCTION HISTIDINE KINASE J"/>
    <property type="match status" value="1"/>
</dbReference>
<feature type="non-terminal residue" evidence="5">
    <location>
        <position position="1"/>
    </location>
</feature>
<dbReference type="InterPro" id="IPR001789">
    <property type="entry name" value="Sig_transdc_resp-reg_receiver"/>
</dbReference>
<dbReference type="Gene3D" id="3.40.50.2300">
    <property type="match status" value="1"/>
</dbReference>
<feature type="domain" description="Response regulatory" evidence="4">
    <location>
        <begin position="7"/>
        <end position="135"/>
    </location>
</feature>
<sequence>MEAGSMHILLVEDNVVNQRLITKLLQKFGCTVSTANNGQEALDYLSSPPSISNPRPVMIFMDVSMPVMTGYEATKIIRTQPPFCTDSQILATPIIGMPIQHIIGDKAKCLEVGMNDVITKPIYPRILKQTLLRWSRWQVLQGGPGSLSQYSRVPAWGPIPLRAYRGPRSLL</sequence>
<proteinExistence type="predicted"/>
<dbReference type="PROSITE" id="PS50110">
    <property type="entry name" value="RESPONSE_REGULATORY"/>
    <property type="match status" value="1"/>
</dbReference>
<dbReference type="PANTHER" id="PTHR45339:SF1">
    <property type="entry name" value="HYBRID SIGNAL TRANSDUCTION HISTIDINE KINASE J"/>
    <property type="match status" value="1"/>
</dbReference>
<organism evidence="5 6">
    <name type="scientific">Scytalidium lignicola</name>
    <name type="common">Hyphomycete</name>
    <dbReference type="NCBI Taxonomy" id="5539"/>
    <lineage>
        <taxon>Eukaryota</taxon>
        <taxon>Fungi</taxon>
        <taxon>Dikarya</taxon>
        <taxon>Ascomycota</taxon>
        <taxon>Pezizomycotina</taxon>
        <taxon>Leotiomycetes</taxon>
        <taxon>Leotiomycetes incertae sedis</taxon>
        <taxon>Scytalidium</taxon>
    </lineage>
</organism>
<reference evidence="5 6" key="1">
    <citation type="submission" date="2018-05" db="EMBL/GenBank/DDBJ databases">
        <title>Draft genome sequence of Scytalidium lignicola DSM 105466, a ubiquitous saprotrophic fungus.</title>
        <authorList>
            <person name="Buettner E."/>
            <person name="Gebauer A.M."/>
            <person name="Hofrichter M."/>
            <person name="Liers C."/>
            <person name="Kellner H."/>
        </authorList>
    </citation>
    <scope>NUCLEOTIDE SEQUENCE [LARGE SCALE GENOMIC DNA]</scope>
    <source>
        <strain evidence="5 6">DSM 105466</strain>
    </source>
</reference>
<evidence type="ECO:0000256" key="2">
    <source>
        <dbReference type="ARBA" id="ARBA00023012"/>
    </source>
</evidence>
<dbReference type="CDD" id="cd17546">
    <property type="entry name" value="REC_hyHK_CKI1_RcsC-like"/>
    <property type="match status" value="1"/>
</dbReference>
<dbReference type="SMART" id="SM00448">
    <property type="entry name" value="REC"/>
    <property type="match status" value="1"/>
</dbReference>
<evidence type="ECO:0000256" key="3">
    <source>
        <dbReference type="PROSITE-ProRule" id="PRU00169"/>
    </source>
</evidence>
<evidence type="ECO:0000313" key="6">
    <source>
        <dbReference type="Proteomes" id="UP000258309"/>
    </source>
</evidence>